<evidence type="ECO:0000313" key="1">
    <source>
        <dbReference type="EMBL" id="RDH19555.1"/>
    </source>
</evidence>
<accession>A0A370BZQ1</accession>
<dbReference type="AlphaFoldDB" id="A0A370BZQ1"/>
<name>A0A370BZQ1_ASPNG</name>
<dbReference type="Proteomes" id="UP000253845">
    <property type="component" value="Unassembled WGS sequence"/>
</dbReference>
<evidence type="ECO:0000313" key="2">
    <source>
        <dbReference type="Proteomes" id="UP000253845"/>
    </source>
</evidence>
<reference evidence="1 2" key="1">
    <citation type="submission" date="2018-07" db="EMBL/GenBank/DDBJ databases">
        <title>Section-level genome sequencing of Aspergillus section Nigri to investigate inter- and intra-species variation.</title>
        <authorList>
            <consortium name="DOE Joint Genome Institute"/>
            <person name="Vesth T.C."/>
            <person name="Nybo J.L."/>
            <person name="Theobald S."/>
            <person name="Frisvad J.C."/>
            <person name="Larsen T.O."/>
            <person name="Nielsen K.F."/>
            <person name="Hoof J.B."/>
            <person name="Brandl J."/>
            <person name="Salamov A."/>
            <person name="Riley R."/>
            <person name="Gladden J.M."/>
            <person name="Phatale P."/>
            <person name="Nielsen M.T."/>
            <person name="Lyhne E.K."/>
            <person name="Kogle M.E."/>
            <person name="Strasser K."/>
            <person name="McDonnell E."/>
            <person name="Barry K."/>
            <person name="Clum A."/>
            <person name="Chen C."/>
            <person name="Nolan M."/>
            <person name="Sandor L."/>
            <person name="Kuo A."/>
            <person name="Lipzen A."/>
            <person name="Hainaut M."/>
            <person name="Drula E."/>
            <person name="Tsang A."/>
            <person name="Magnuson J.K."/>
            <person name="Henrissat B."/>
            <person name="Wiebenga A."/>
            <person name="Simmons B.A."/>
            <person name="Makela M.R."/>
            <person name="De vries R.P."/>
            <person name="Grigoriev I.V."/>
            <person name="Mortensen U.H."/>
            <person name="Baker S.E."/>
            <person name="Andersen M.R."/>
        </authorList>
    </citation>
    <scope>NUCLEOTIDE SEQUENCE [LARGE SCALE GENOMIC DNA]</scope>
    <source>
        <strain evidence="1 2">ATCC 13496</strain>
    </source>
</reference>
<gene>
    <name evidence="1" type="ORF">M747DRAFT_59899</name>
</gene>
<protein>
    <submittedName>
        <fullName evidence="1">Uncharacterized protein</fullName>
    </submittedName>
</protein>
<sequence>MSLQDHGVTYPSRRFLRLRQFVRCRMLIKYAAHTIRPGQGCYLYLCLILAKPANGVIPDLLSGKYIGCCNTHV</sequence>
<proteinExistence type="predicted"/>
<dbReference type="VEuPathDB" id="FungiDB:M747DRAFT_59899"/>
<dbReference type="EMBL" id="KZ851918">
    <property type="protein sequence ID" value="RDH19555.1"/>
    <property type="molecule type" value="Genomic_DNA"/>
</dbReference>
<organism evidence="1 2">
    <name type="scientific">Aspergillus niger ATCC 13496</name>
    <dbReference type="NCBI Taxonomy" id="1353008"/>
    <lineage>
        <taxon>Eukaryota</taxon>
        <taxon>Fungi</taxon>
        <taxon>Dikarya</taxon>
        <taxon>Ascomycota</taxon>
        <taxon>Pezizomycotina</taxon>
        <taxon>Eurotiomycetes</taxon>
        <taxon>Eurotiomycetidae</taxon>
        <taxon>Eurotiales</taxon>
        <taxon>Aspergillaceae</taxon>
        <taxon>Aspergillus</taxon>
        <taxon>Aspergillus subgen. Circumdati</taxon>
    </lineage>
</organism>